<evidence type="ECO:0000256" key="3">
    <source>
        <dbReference type="ARBA" id="ARBA00012438"/>
    </source>
</evidence>
<dbReference type="InterPro" id="IPR005467">
    <property type="entry name" value="His_kinase_dom"/>
</dbReference>
<dbReference type="GO" id="GO:0016036">
    <property type="term" value="P:cellular response to phosphate starvation"/>
    <property type="evidence" value="ECO:0007669"/>
    <property type="project" value="TreeGrafter"/>
</dbReference>
<dbReference type="AlphaFoldDB" id="A0A090Z493"/>
<dbReference type="GO" id="GO:0005524">
    <property type="term" value="F:ATP binding"/>
    <property type="evidence" value="ECO:0007669"/>
    <property type="project" value="UniProtKB-KW"/>
</dbReference>
<keyword evidence="10" id="KW-0067">ATP-binding</keyword>
<dbReference type="STRING" id="1405.B7492_07195"/>
<keyword evidence="6" id="KW-0808">Transferase</keyword>
<keyword evidence="5" id="KW-0597">Phosphoprotein</keyword>
<dbReference type="Gene3D" id="3.30.565.10">
    <property type="entry name" value="Histidine kinase-like ATPase, C-terminal domain"/>
    <property type="match status" value="1"/>
</dbReference>
<evidence type="ECO:0000259" key="16">
    <source>
        <dbReference type="PROSITE" id="PS50885"/>
    </source>
</evidence>
<evidence type="ECO:0000313" key="20">
    <source>
        <dbReference type="Proteomes" id="UP000264294"/>
    </source>
</evidence>
<keyword evidence="13 14" id="KW-0472">Membrane</keyword>
<evidence type="ECO:0000256" key="14">
    <source>
        <dbReference type="SAM" id="Phobius"/>
    </source>
</evidence>
<dbReference type="Proteomes" id="UP000264294">
    <property type="component" value="Unassembled WGS sequence"/>
</dbReference>
<dbReference type="SMART" id="SM00387">
    <property type="entry name" value="HATPase_c"/>
    <property type="match status" value="1"/>
</dbReference>
<dbReference type="InterPro" id="IPR003661">
    <property type="entry name" value="HisK_dim/P_dom"/>
</dbReference>
<reference evidence="18 20" key="2">
    <citation type="submission" date="2018-08" db="EMBL/GenBank/DDBJ databases">
        <title>Bacillus clarus sp. nov. strain PS00077A.</title>
        <authorList>
            <person name="Mendez Acevedo M."/>
            <person name="Carroll L."/>
            <person name="Mukherjee M."/>
            <person name="Wiedmann M."/>
            <person name="Kovac J."/>
        </authorList>
    </citation>
    <scope>NUCLEOTIDE SEQUENCE [LARGE SCALE GENOMIC DNA]</scope>
    <source>
        <strain evidence="18 20">PS00077A</strain>
    </source>
</reference>
<dbReference type="SMART" id="SM00388">
    <property type="entry name" value="HisKA"/>
    <property type="match status" value="1"/>
</dbReference>
<evidence type="ECO:0000259" key="15">
    <source>
        <dbReference type="PROSITE" id="PS50109"/>
    </source>
</evidence>
<keyword evidence="8" id="KW-0547">Nucleotide-binding</keyword>
<dbReference type="PANTHER" id="PTHR45453">
    <property type="entry name" value="PHOSPHATE REGULON SENSOR PROTEIN PHOR"/>
    <property type="match status" value="1"/>
</dbReference>
<evidence type="ECO:0000256" key="2">
    <source>
        <dbReference type="ARBA" id="ARBA00004651"/>
    </source>
</evidence>
<comment type="catalytic activity">
    <reaction evidence="1">
        <text>ATP + protein L-histidine = ADP + protein N-phospho-L-histidine.</text>
        <dbReference type="EC" id="2.7.13.3"/>
    </reaction>
</comment>
<dbReference type="Gene3D" id="6.10.340.10">
    <property type="match status" value="1"/>
</dbReference>
<evidence type="ECO:0000256" key="8">
    <source>
        <dbReference type="ARBA" id="ARBA00022741"/>
    </source>
</evidence>
<sequence>MFTMVQKLWLTVVCAVCVTVSFLYFVSLYSYEKLYVENLKDSLVMEGKRLVSQYDNHENISVFEEKVQAFDRISSADILFVNNPRDLSACLPFDVHYHSLISEDDRQTLLDGKTVTKVGYEEHFHRNIMGVVIPVLENKKLVGIVYSYIPLKSIKDLIYDMGLILAPLALVMILLTVWIGRKIIIAITKPLSQMERVANHMATGDFSERITISSEDEIGRLGKAFNKMANALETEDAKRKEFLANVSHELRTPLSYIKGYSEAILDGVAKGPQQSKVTQLIHKEADRMQRLVHDLLDLAQLEGEHFPLKKQPTVFSQLIEDVLETYELQFIEKQIHISTNLNPEIIVMIDEDRMQQVLHNVLDNAIRYTNQDGNITINLEKKEQYCELEIKDTGIGIEAEHLEQLGERFYRVDKARSRQHGGTGLGLAIVKQIVHIHDGQWRIVSEKGKGTTVTIRLKLQDEESMF</sequence>
<keyword evidence="11 14" id="KW-1133">Transmembrane helix</keyword>
<dbReference type="GO" id="GO:0000155">
    <property type="term" value="F:phosphorelay sensor kinase activity"/>
    <property type="evidence" value="ECO:0007669"/>
    <property type="project" value="InterPro"/>
</dbReference>
<dbReference type="CDD" id="cd06225">
    <property type="entry name" value="HAMP"/>
    <property type="match status" value="1"/>
</dbReference>
<evidence type="ECO:0000313" key="19">
    <source>
        <dbReference type="Proteomes" id="UP000029389"/>
    </source>
</evidence>
<dbReference type="Proteomes" id="UP000029389">
    <property type="component" value="Unassembled WGS sequence"/>
</dbReference>
<feature type="transmembrane region" description="Helical" evidence="14">
    <location>
        <begin position="157"/>
        <end position="179"/>
    </location>
</feature>
<evidence type="ECO:0000256" key="5">
    <source>
        <dbReference type="ARBA" id="ARBA00022553"/>
    </source>
</evidence>
<dbReference type="EC" id="2.7.13.3" evidence="3"/>
<evidence type="ECO:0000256" key="11">
    <source>
        <dbReference type="ARBA" id="ARBA00022989"/>
    </source>
</evidence>
<evidence type="ECO:0000256" key="4">
    <source>
        <dbReference type="ARBA" id="ARBA00022475"/>
    </source>
</evidence>
<dbReference type="InterPro" id="IPR003594">
    <property type="entry name" value="HATPase_dom"/>
</dbReference>
<gene>
    <name evidence="18" type="ORF">D0U04_28445</name>
    <name evidence="17" type="ORF">DJ93_3767</name>
</gene>
<keyword evidence="7 14" id="KW-0812">Transmembrane</keyword>
<dbReference type="InterPro" id="IPR036890">
    <property type="entry name" value="HATPase_C_sf"/>
</dbReference>
<evidence type="ECO:0000256" key="12">
    <source>
        <dbReference type="ARBA" id="ARBA00023012"/>
    </source>
</evidence>
<dbReference type="PANTHER" id="PTHR45453:SF1">
    <property type="entry name" value="PHOSPHATE REGULON SENSOR PROTEIN PHOR"/>
    <property type="match status" value="1"/>
</dbReference>
<evidence type="ECO:0000256" key="1">
    <source>
        <dbReference type="ARBA" id="ARBA00000085"/>
    </source>
</evidence>
<dbReference type="GO" id="GO:0005886">
    <property type="term" value="C:plasma membrane"/>
    <property type="evidence" value="ECO:0007669"/>
    <property type="project" value="UniProtKB-SubCell"/>
</dbReference>
<name>A0A090Z493_9BACI</name>
<protein>
    <recommendedName>
        <fullName evidence="3">histidine kinase</fullName>
        <ecNumber evidence="3">2.7.13.3</ecNumber>
    </recommendedName>
</protein>
<dbReference type="SUPFAM" id="SSF158472">
    <property type="entry name" value="HAMP domain-like"/>
    <property type="match status" value="1"/>
</dbReference>
<keyword evidence="12" id="KW-0902">Two-component regulatory system</keyword>
<feature type="transmembrane region" description="Helical" evidence="14">
    <location>
        <begin position="6"/>
        <end position="26"/>
    </location>
</feature>
<reference evidence="17 19" key="1">
    <citation type="submission" date="2014-04" db="EMBL/GenBank/DDBJ databases">
        <authorList>
            <person name="Bishop-Lilly K.A."/>
            <person name="Broomall S.M."/>
            <person name="Chain P.S."/>
            <person name="Chertkov O."/>
            <person name="Coyne S.R."/>
            <person name="Daligault H.E."/>
            <person name="Davenport K.W."/>
            <person name="Erkkila T."/>
            <person name="Frey K.G."/>
            <person name="Gibbons H.S."/>
            <person name="Gu W."/>
            <person name="Jaissle J."/>
            <person name="Johnson S.L."/>
            <person name="Koroleva G.I."/>
            <person name="Ladner J.T."/>
            <person name="Lo C.-C."/>
            <person name="Minogue T.D."/>
            <person name="Munk C."/>
            <person name="Palacios G.F."/>
            <person name="Redden C.L."/>
            <person name="Rosenzweig C.N."/>
            <person name="Scholz M.B."/>
            <person name="Teshima H."/>
            <person name="Xu Y."/>
        </authorList>
    </citation>
    <scope>NUCLEOTIDE SEQUENCE [LARGE SCALE GENOMIC DNA]</scope>
    <source>
        <strain evidence="17 19">BHP</strain>
    </source>
</reference>
<dbReference type="FunFam" id="1.10.287.130:FF:000001">
    <property type="entry name" value="Two-component sensor histidine kinase"/>
    <property type="match status" value="1"/>
</dbReference>
<evidence type="ECO:0000256" key="9">
    <source>
        <dbReference type="ARBA" id="ARBA00022777"/>
    </source>
</evidence>
<dbReference type="RefSeq" id="WP_042982598.1">
    <property type="nucleotide sequence ID" value="NZ_JMQC01000008.1"/>
</dbReference>
<dbReference type="EMBL" id="JMQC01000008">
    <property type="protein sequence ID" value="KFM99220.1"/>
    <property type="molecule type" value="Genomic_DNA"/>
</dbReference>
<dbReference type="SMART" id="SM00304">
    <property type="entry name" value="HAMP"/>
    <property type="match status" value="1"/>
</dbReference>
<dbReference type="SUPFAM" id="SSF55874">
    <property type="entry name" value="ATPase domain of HSP90 chaperone/DNA topoisomerase II/histidine kinase"/>
    <property type="match status" value="1"/>
</dbReference>
<dbReference type="InterPro" id="IPR004358">
    <property type="entry name" value="Sig_transdc_His_kin-like_C"/>
</dbReference>
<comment type="subcellular location">
    <subcellularLocation>
        <location evidence="2">Cell membrane</location>
        <topology evidence="2">Multi-pass membrane protein</topology>
    </subcellularLocation>
</comment>
<dbReference type="SUPFAM" id="SSF47384">
    <property type="entry name" value="Homodimeric domain of signal transducing histidine kinase"/>
    <property type="match status" value="1"/>
</dbReference>
<dbReference type="Gene3D" id="1.10.287.130">
    <property type="match status" value="1"/>
</dbReference>
<evidence type="ECO:0000256" key="13">
    <source>
        <dbReference type="ARBA" id="ARBA00023136"/>
    </source>
</evidence>
<dbReference type="PROSITE" id="PS50885">
    <property type="entry name" value="HAMP"/>
    <property type="match status" value="1"/>
</dbReference>
<evidence type="ECO:0000256" key="7">
    <source>
        <dbReference type="ARBA" id="ARBA00022692"/>
    </source>
</evidence>
<dbReference type="PRINTS" id="PR00344">
    <property type="entry name" value="BCTRLSENSOR"/>
</dbReference>
<organism evidence="17 19">
    <name type="scientific">Bacillus clarus</name>
    <dbReference type="NCBI Taxonomy" id="2338372"/>
    <lineage>
        <taxon>Bacteria</taxon>
        <taxon>Bacillati</taxon>
        <taxon>Bacillota</taxon>
        <taxon>Bacilli</taxon>
        <taxon>Bacillales</taxon>
        <taxon>Bacillaceae</taxon>
        <taxon>Bacillus</taxon>
        <taxon>Bacillus cereus group</taxon>
    </lineage>
</organism>
<accession>A0A090Z493</accession>
<keyword evidence="9 18" id="KW-0418">Kinase</keyword>
<keyword evidence="4" id="KW-1003">Cell membrane</keyword>
<dbReference type="CDD" id="cd00082">
    <property type="entry name" value="HisKA"/>
    <property type="match status" value="1"/>
</dbReference>
<dbReference type="PROSITE" id="PS50109">
    <property type="entry name" value="HIS_KIN"/>
    <property type="match status" value="1"/>
</dbReference>
<dbReference type="InterPro" id="IPR050351">
    <property type="entry name" value="BphY/WalK/GraS-like"/>
</dbReference>
<dbReference type="InterPro" id="IPR003660">
    <property type="entry name" value="HAMP_dom"/>
</dbReference>
<keyword evidence="20" id="KW-1185">Reference proteome</keyword>
<dbReference type="Pfam" id="PF02518">
    <property type="entry name" value="HATPase_c"/>
    <property type="match status" value="1"/>
</dbReference>
<evidence type="ECO:0000256" key="6">
    <source>
        <dbReference type="ARBA" id="ARBA00022679"/>
    </source>
</evidence>
<feature type="domain" description="HAMP" evidence="16">
    <location>
        <begin position="185"/>
        <end position="237"/>
    </location>
</feature>
<dbReference type="GO" id="GO:0004721">
    <property type="term" value="F:phosphoprotein phosphatase activity"/>
    <property type="evidence" value="ECO:0007669"/>
    <property type="project" value="TreeGrafter"/>
</dbReference>
<evidence type="ECO:0000313" key="17">
    <source>
        <dbReference type="EMBL" id="KFM99220.1"/>
    </source>
</evidence>
<feature type="domain" description="Histidine kinase" evidence="15">
    <location>
        <begin position="245"/>
        <end position="461"/>
    </location>
</feature>
<dbReference type="FunFam" id="3.30.565.10:FF:000006">
    <property type="entry name" value="Sensor histidine kinase WalK"/>
    <property type="match status" value="1"/>
</dbReference>
<dbReference type="EMBL" id="QVOD01000072">
    <property type="protein sequence ID" value="RFT62359.1"/>
    <property type="molecule type" value="Genomic_DNA"/>
</dbReference>
<comment type="caution">
    <text evidence="17">The sequence shown here is derived from an EMBL/GenBank/DDBJ whole genome shotgun (WGS) entry which is preliminary data.</text>
</comment>
<dbReference type="PATRIC" id="fig|1405.8.peg.3874"/>
<proteinExistence type="predicted"/>
<dbReference type="InterPro" id="IPR036097">
    <property type="entry name" value="HisK_dim/P_sf"/>
</dbReference>
<evidence type="ECO:0000313" key="18">
    <source>
        <dbReference type="EMBL" id="RFT62359.1"/>
    </source>
</evidence>
<dbReference type="Pfam" id="PF00672">
    <property type="entry name" value="HAMP"/>
    <property type="match status" value="1"/>
</dbReference>
<dbReference type="Pfam" id="PF00512">
    <property type="entry name" value="HisKA"/>
    <property type="match status" value="1"/>
</dbReference>
<evidence type="ECO:0000256" key="10">
    <source>
        <dbReference type="ARBA" id="ARBA00022840"/>
    </source>
</evidence>